<dbReference type="OrthoDB" id="543232at2759"/>
<keyword evidence="2" id="KW-1133">Transmembrane helix</keyword>
<comment type="caution">
    <text evidence="4">The sequence shown here is derived from an EMBL/GenBank/DDBJ whole genome shotgun (WGS) entry which is preliminary data.</text>
</comment>
<feature type="region of interest" description="Disordered" evidence="1">
    <location>
        <begin position="51"/>
        <end position="75"/>
    </location>
</feature>
<dbReference type="AlphaFoldDB" id="A0A2V0P4G8"/>
<keyword evidence="5" id="KW-1185">Reference proteome</keyword>
<feature type="region of interest" description="Disordered" evidence="1">
    <location>
        <begin position="109"/>
        <end position="135"/>
    </location>
</feature>
<keyword evidence="2" id="KW-0812">Transmembrane</keyword>
<evidence type="ECO:0000256" key="3">
    <source>
        <dbReference type="SAM" id="SignalP"/>
    </source>
</evidence>
<evidence type="ECO:0000313" key="4">
    <source>
        <dbReference type="EMBL" id="GBF94758.1"/>
    </source>
</evidence>
<evidence type="ECO:0000313" key="5">
    <source>
        <dbReference type="Proteomes" id="UP000247498"/>
    </source>
</evidence>
<sequence>MRARQLRLAWLLLAVVAAARPTQQQLPPPPAAAAAASPAAASPAAAAAAVVSPPAAAAASPPPAAASPPAAAAAASPPAAPTAAAAPSSPPAAAAAAAAPAAAPAAAAPAAALPPSPPRAAAPPKQPSPAPSAPSLKDLAETLVTQNLMMTEAAGRSGSGGAFLRQLMSPAYQVLRADGIRETQASGGRRSTYTAPEIVSYTVSNVTPTAPTPDMLVVRYITTVNETIHGRALNASRRPRLTVFARGADGGTPGDMQWRLVSQANFNEPAVFECDKGDPVPSPPSGPAAELGAAALRDWSAFVANNTPVLASNPQIQVQWANGSGFTTSKELENVPAMPIDAWSNLVATRAGRLLVLSYNATTRVAKLGRPHLTVMLEDGGPLAGNWSLIAQANFLRPKLPRDDPRCARSAGGAARRQPARGLPAAAAAAAGAALLLASLLALAPV</sequence>
<evidence type="ECO:0000256" key="1">
    <source>
        <dbReference type="SAM" id="MobiDB-lite"/>
    </source>
</evidence>
<keyword evidence="3" id="KW-0732">Signal</keyword>
<evidence type="ECO:0000256" key="2">
    <source>
        <dbReference type="SAM" id="Phobius"/>
    </source>
</evidence>
<gene>
    <name evidence="4" type="ORF">Rsub_07641</name>
</gene>
<organism evidence="4 5">
    <name type="scientific">Raphidocelis subcapitata</name>
    <dbReference type="NCBI Taxonomy" id="307507"/>
    <lineage>
        <taxon>Eukaryota</taxon>
        <taxon>Viridiplantae</taxon>
        <taxon>Chlorophyta</taxon>
        <taxon>core chlorophytes</taxon>
        <taxon>Chlorophyceae</taxon>
        <taxon>CS clade</taxon>
        <taxon>Sphaeropleales</taxon>
        <taxon>Selenastraceae</taxon>
        <taxon>Raphidocelis</taxon>
    </lineage>
</organism>
<proteinExistence type="predicted"/>
<keyword evidence="2" id="KW-0472">Membrane</keyword>
<feature type="transmembrane region" description="Helical" evidence="2">
    <location>
        <begin position="425"/>
        <end position="444"/>
    </location>
</feature>
<feature type="chain" id="PRO_5015998042" evidence="3">
    <location>
        <begin position="25"/>
        <end position="446"/>
    </location>
</feature>
<accession>A0A2V0P4G8</accession>
<reference evidence="4 5" key="1">
    <citation type="journal article" date="2018" name="Sci. Rep.">
        <title>Raphidocelis subcapitata (=Pseudokirchneriella subcapitata) provides an insight into genome evolution and environmental adaptations in the Sphaeropleales.</title>
        <authorList>
            <person name="Suzuki S."/>
            <person name="Yamaguchi H."/>
            <person name="Nakajima N."/>
            <person name="Kawachi M."/>
        </authorList>
    </citation>
    <scope>NUCLEOTIDE SEQUENCE [LARGE SCALE GENOMIC DNA]</scope>
    <source>
        <strain evidence="4 5">NIES-35</strain>
    </source>
</reference>
<name>A0A2V0P4G8_9CHLO</name>
<dbReference type="EMBL" id="BDRX01000055">
    <property type="protein sequence ID" value="GBF94758.1"/>
    <property type="molecule type" value="Genomic_DNA"/>
</dbReference>
<dbReference type="Proteomes" id="UP000247498">
    <property type="component" value="Unassembled WGS sequence"/>
</dbReference>
<feature type="compositionally biased region" description="Pro residues" evidence="1">
    <location>
        <begin position="112"/>
        <end position="132"/>
    </location>
</feature>
<feature type="signal peptide" evidence="3">
    <location>
        <begin position="1"/>
        <end position="24"/>
    </location>
</feature>
<dbReference type="InParanoid" id="A0A2V0P4G8"/>
<protein>
    <submittedName>
        <fullName evidence="4">Uncharacterized protein</fullName>
    </submittedName>
</protein>